<feature type="transmembrane region" description="Helical" evidence="1">
    <location>
        <begin position="31"/>
        <end position="47"/>
    </location>
</feature>
<keyword evidence="1" id="KW-0812">Transmembrane</keyword>
<proteinExistence type="predicted"/>
<dbReference type="Proteomes" id="UP000034879">
    <property type="component" value="Unassembled WGS sequence"/>
</dbReference>
<gene>
    <name evidence="2" type="ORF">UY01_C0028G0005</name>
</gene>
<dbReference type="EMBL" id="LCOJ01000028">
    <property type="protein sequence ID" value="KKU74708.1"/>
    <property type="molecule type" value="Genomic_DNA"/>
</dbReference>
<protein>
    <submittedName>
        <fullName evidence="2">Uncharacterized protein</fullName>
    </submittedName>
</protein>
<accession>A0A0G1V921</accession>
<evidence type="ECO:0000313" key="2">
    <source>
        <dbReference type="EMBL" id="KKU74708.1"/>
    </source>
</evidence>
<comment type="caution">
    <text evidence="2">The sequence shown here is derived from an EMBL/GenBank/DDBJ whole genome shotgun (WGS) entry which is preliminary data.</text>
</comment>
<feature type="transmembrane region" description="Helical" evidence="1">
    <location>
        <begin position="7"/>
        <end position="25"/>
    </location>
</feature>
<keyword evidence="1" id="KW-0472">Membrane</keyword>
<organism evidence="2 3">
    <name type="scientific">Candidatus Nomurabacteria bacterium GW2011_GWB1_47_6</name>
    <dbReference type="NCBI Taxonomy" id="1618749"/>
    <lineage>
        <taxon>Bacteria</taxon>
        <taxon>Candidatus Nomuraibacteriota</taxon>
    </lineage>
</organism>
<reference evidence="2" key="1">
    <citation type="journal article" date="2015" name="Nature">
        <title>rRNA introns, odd ribosomes, and small enigmatic genomes across a large radiation of phyla.</title>
        <authorList>
            <person name="Brown C.T."/>
            <person name="Hug L.A."/>
            <person name="Thomas B.C."/>
            <person name="Sharon I."/>
            <person name="Castelle C.J."/>
            <person name="Singh A."/>
            <person name="Wilkins M.J."/>
            <person name="Williams K.H."/>
            <person name="Banfield J.F."/>
        </authorList>
    </citation>
    <scope>NUCLEOTIDE SEQUENCE [LARGE SCALE GENOMIC DNA]</scope>
</reference>
<name>A0A0G1V921_9BACT</name>
<evidence type="ECO:0000313" key="3">
    <source>
        <dbReference type="Proteomes" id="UP000034879"/>
    </source>
</evidence>
<evidence type="ECO:0000256" key="1">
    <source>
        <dbReference type="SAM" id="Phobius"/>
    </source>
</evidence>
<keyword evidence="1" id="KW-1133">Transmembrane helix</keyword>
<dbReference type="AlphaFoldDB" id="A0A0G1V921"/>
<sequence length="57" mass="6085">MNKIKLSCFVFAILLGAFMFIYGGMDDSPGGQLLGLVVGILGIVGIIRSRKKTPTQV</sequence>